<evidence type="ECO:0000256" key="4">
    <source>
        <dbReference type="ARBA" id="ARBA00022475"/>
    </source>
</evidence>
<dbReference type="Gene3D" id="1.10.3470.10">
    <property type="entry name" value="ABC transporter involved in vitamin B12 uptake, BtuC"/>
    <property type="match status" value="1"/>
</dbReference>
<feature type="transmembrane region" description="Helical" evidence="8">
    <location>
        <begin position="318"/>
        <end position="337"/>
    </location>
</feature>
<accession>A0A7M2RL27</accession>
<dbReference type="InterPro" id="IPR037294">
    <property type="entry name" value="ABC_BtuC-like"/>
</dbReference>
<dbReference type="EMBL" id="CP063304">
    <property type="protein sequence ID" value="QOV20945.1"/>
    <property type="molecule type" value="Genomic_DNA"/>
</dbReference>
<protein>
    <submittedName>
        <fullName evidence="9">Iron ABC transporter permease</fullName>
    </submittedName>
</protein>
<feature type="transmembrane region" description="Helical" evidence="8">
    <location>
        <begin position="154"/>
        <end position="176"/>
    </location>
</feature>
<evidence type="ECO:0000256" key="6">
    <source>
        <dbReference type="ARBA" id="ARBA00022989"/>
    </source>
</evidence>
<feature type="transmembrane region" description="Helical" evidence="8">
    <location>
        <begin position="101"/>
        <end position="118"/>
    </location>
</feature>
<dbReference type="PANTHER" id="PTHR30472">
    <property type="entry name" value="FERRIC ENTEROBACTIN TRANSPORT SYSTEM PERMEASE PROTEIN"/>
    <property type="match status" value="1"/>
</dbReference>
<gene>
    <name evidence="9" type="ORF">INP51_06125</name>
</gene>
<feature type="transmembrane region" description="Helical" evidence="8">
    <location>
        <begin position="288"/>
        <end position="306"/>
    </location>
</feature>
<dbReference type="Proteomes" id="UP000593601">
    <property type="component" value="Chromosome"/>
</dbReference>
<evidence type="ECO:0000256" key="7">
    <source>
        <dbReference type="ARBA" id="ARBA00023136"/>
    </source>
</evidence>
<feature type="transmembrane region" description="Helical" evidence="8">
    <location>
        <begin position="130"/>
        <end position="148"/>
    </location>
</feature>
<evidence type="ECO:0000256" key="5">
    <source>
        <dbReference type="ARBA" id="ARBA00022692"/>
    </source>
</evidence>
<dbReference type="KEGG" id="bliq:INP51_06125"/>
<dbReference type="InterPro" id="IPR000522">
    <property type="entry name" value="ABC_transptr_permease_BtuC"/>
</dbReference>
<evidence type="ECO:0000256" key="8">
    <source>
        <dbReference type="SAM" id="Phobius"/>
    </source>
</evidence>
<keyword evidence="3" id="KW-0813">Transport</keyword>
<proteinExistence type="inferred from homology"/>
<feature type="transmembrane region" description="Helical" evidence="8">
    <location>
        <begin position="71"/>
        <end position="89"/>
    </location>
</feature>
<evidence type="ECO:0000313" key="9">
    <source>
        <dbReference type="EMBL" id="QOV20945.1"/>
    </source>
</evidence>
<evidence type="ECO:0000256" key="2">
    <source>
        <dbReference type="ARBA" id="ARBA00007935"/>
    </source>
</evidence>
<feature type="transmembrane region" description="Helical" evidence="8">
    <location>
        <begin position="247"/>
        <end position="276"/>
    </location>
</feature>
<keyword evidence="6 8" id="KW-1133">Transmembrane helix</keyword>
<dbReference type="PANTHER" id="PTHR30472:SF70">
    <property type="entry name" value="MOLYBDATE IMPORT SYSTEM PERMEASE PROTEIN MOLB"/>
    <property type="match status" value="1"/>
</dbReference>
<comment type="similarity">
    <text evidence="2">Belongs to the binding-protein-dependent transport system permease family. FecCD subfamily.</text>
</comment>
<name>A0A7M2RL27_9FIRM</name>
<organism evidence="9 10">
    <name type="scientific">Blautia liquoris</name>
    <dbReference type="NCBI Taxonomy" id="2779518"/>
    <lineage>
        <taxon>Bacteria</taxon>
        <taxon>Bacillati</taxon>
        <taxon>Bacillota</taxon>
        <taxon>Clostridia</taxon>
        <taxon>Lachnospirales</taxon>
        <taxon>Lachnospiraceae</taxon>
        <taxon>Blautia</taxon>
    </lineage>
</organism>
<evidence type="ECO:0000313" key="10">
    <source>
        <dbReference type="Proteomes" id="UP000593601"/>
    </source>
</evidence>
<comment type="subcellular location">
    <subcellularLocation>
        <location evidence="1">Cell membrane</location>
        <topology evidence="1">Multi-pass membrane protein</topology>
    </subcellularLocation>
</comment>
<evidence type="ECO:0000256" key="1">
    <source>
        <dbReference type="ARBA" id="ARBA00004651"/>
    </source>
</evidence>
<keyword evidence="4" id="KW-1003">Cell membrane</keyword>
<keyword evidence="7 8" id="KW-0472">Membrane</keyword>
<keyword evidence="10" id="KW-1185">Reference proteome</keyword>
<sequence length="344" mass="36854">MNNKQKKPVTTLVFIALAILLLFSIFISLRVGRFGMTGKEIFETIKRFFKEGLKTGDRQVAVLFSIRLPRIIMSILVGSALAMSGVSYQGLFKNPMVSPDILGVSSGASIGACIAILFDMSGVKVQMLSFAFGLIAVFFVIGISYAVAKDQGGSLLIMVLAGTVVSSLCNGVTSLIKYVADTDTKLPEITYWLMGSFAKTGGWKNVKNMALCFVIGATILLMLRWNINVLSFGEEDAKTLGINTTRTKVLVILSSTLLTASSVAMSGSIGWVGLVIPHICRSLVGPNYMTLLPCSMLAGSSFMLIVDTVARTLSSGEIPIGVITSIIGAPLFIYLLFKGKKGWS</sequence>
<reference evidence="9 10" key="1">
    <citation type="submission" date="2020-10" db="EMBL/GenBank/DDBJ databases">
        <title>Blautia liquoris sp.nov., isolated from the mud in a fermentation cellar used for the production of Chinese strong-flavoured liquor.</title>
        <authorList>
            <person name="Lu L."/>
        </authorList>
    </citation>
    <scope>NUCLEOTIDE SEQUENCE [LARGE SCALE GENOMIC DNA]</scope>
    <source>
        <strain evidence="9 10">LZLJ-3</strain>
    </source>
</reference>
<dbReference type="SUPFAM" id="SSF81345">
    <property type="entry name" value="ABC transporter involved in vitamin B12 uptake, BtuC"/>
    <property type="match status" value="1"/>
</dbReference>
<dbReference type="GO" id="GO:0005886">
    <property type="term" value="C:plasma membrane"/>
    <property type="evidence" value="ECO:0007669"/>
    <property type="project" value="UniProtKB-SubCell"/>
</dbReference>
<feature type="transmembrane region" description="Helical" evidence="8">
    <location>
        <begin position="12"/>
        <end position="29"/>
    </location>
</feature>
<dbReference type="GO" id="GO:0033214">
    <property type="term" value="P:siderophore-iron import into cell"/>
    <property type="evidence" value="ECO:0007669"/>
    <property type="project" value="TreeGrafter"/>
</dbReference>
<dbReference type="Pfam" id="PF01032">
    <property type="entry name" value="FecCD"/>
    <property type="match status" value="1"/>
</dbReference>
<feature type="transmembrane region" description="Helical" evidence="8">
    <location>
        <begin position="209"/>
        <end position="227"/>
    </location>
</feature>
<dbReference type="FunFam" id="1.10.3470.10:FF:000001">
    <property type="entry name" value="Vitamin B12 ABC transporter permease BtuC"/>
    <property type="match status" value="1"/>
</dbReference>
<evidence type="ECO:0000256" key="3">
    <source>
        <dbReference type="ARBA" id="ARBA00022448"/>
    </source>
</evidence>
<dbReference type="GO" id="GO:0022857">
    <property type="term" value="F:transmembrane transporter activity"/>
    <property type="evidence" value="ECO:0007669"/>
    <property type="project" value="InterPro"/>
</dbReference>
<keyword evidence="5 8" id="KW-0812">Transmembrane</keyword>
<dbReference type="AlphaFoldDB" id="A0A7M2RL27"/>
<dbReference type="CDD" id="cd06550">
    <property type="entry name" value="TM_ABC_iron-siderophores_like"/>
    <property type="match status" value="1"/>
</dbReference>